<keyword evidence="4" id="KW-1185">Reference proteome</keyword>
<feature type="compositionally biased region" description="Polar residues" evidence="1">
    <location>
        <begin position="75"/>
        <end position="88"/>
    </location>
</feature>
<dbReference type="OrthoDB" id="6382841at2759"/>
<dbReference type="EMBL" id="SEYY01000473">
    <property type="protein sequence ID" value="KAB7507154.1"/>
    <property type="molecule type" value="Genomic_DNA"/>
</dbReference>
<evidence type="ECO:0000313" key="4">
    <source>
        <dbReference type="Proteomes" id="UP000326759"/>
    </source>
</evidence>
<feature type="compositionally biased region" description="Low complexity" evidence="1">
    <location>
        <begin position="62"/>
        <end position="74"/>
    </location>
</feature>
<name>A0A5N5TLU8_9CRUS</name>
<evidence type="ECO:0000256" key="2">
    <source>
        <dbReference type="SAM" id="Phobius"/>
    </source>
</evidence>
<evidence type="ECO:0000256" key="1">
    <source>
        <dbReference type="SAM" id="MobiDB-lite"/>
    </source>
</evidence>
<feature type="compositionally biased region" description="Basic residues" evidence="1">
    <location>
        <begin position="31"/>
        <end position="47"/>
    </location>
</feature>
<evidence type="ECO:0000313" key="3">
    <source>
        <dbReference type="EMBL" id="KAB7507154.1"/>
    </source>
</evidence>
<keyword evidence="2" id="KW-0812">Transmembrane</keyword>
<accession>A0A5N5TLU8</accession>
<keyword evidence="2" id="KW-0472">Membrane</keyword>
<comment type="caution">
    <text evidence="3">The sequence shown here is derived from an EMBL/GenBank/DDBJ whole genome shotgun (WGS) entry which is preliminary data.</text>
</comment>
<proteinExistence type="predicted"/>
<organism evidence="3 4">
    <name type="scientific">Armadillidium nasatum</name>
    <dbReference type="NCBI Taxonomy" id="96803"/>
    <lineage>
        <taxon>Eukaryota</taxon>
        <taxon>Metazoa</taxon>
        <taxon>Ecdysozoa</taxon>
        <taxon>Arthropoda</taxon>
        <taxon>Crustacea</taxon>
        <taxon>Multicrustacea</taxon>
        <taxon>Malacostraca</taxon>
        <taxon>Eumalacostraca</taxon>
        <taxon>Peracarida</taxon>
        <taxon>Isopoda</taxon>
        <taxon>Oniscidea</taxon>
        <taxon>Crinocheta</taxon>
        <taxon>Armadillidiidae</taxon>
        <taxon>Armadillidium</taxon>
    </lineage>
</organism>
<feature type="transmembrane region" description="Helical" evidence="2">
    <location>
        <begin position="204"/>
        <end position="229"/>
    </location>
</feature>
<protein>
    <submittedName>
        <fullName evidence="3">Uncharacterized protein</fullName>
    </submittedName>
</protein>
<sequence>MPGSSVSACHMCHLHGHNQDNLLKTSPLRNSRGRSRSSSKHRNHHGHSNSGYSTTRDEVSRVARSNSSSALARLTDNSHSLPGSRTNSLSRYHREVSIMPDGGDTYGRVMRSSSSTRSLDTNPPMTILDARTTSLPRISTLLHSHPQIHAQPDIIVNALPRSRAESRTGSLTRNAVNLSQDNSHDYYLDIHRQRFKDEKRKHRFNLQTVMLIGCYTLLVMIAIVVSVVLCYQNGWLGLGPPQEKISRNVLRFNNSHSSQGSSVDFRNRRKNDRTNERIALDGQSVRTRQRNKNNIDHSSTLHPGNIQTGFDNNGNSIHQMIPQRTEDQLNQRNNRPQVNVGNSFDNTQLLNNQQNLNQNILHMQPTGIPLRPTDENSHLVNENQRFLTPTHTVNRQPAHTLQVHDSFLQNKQPFDNKPDSSNFAAGAPLNINPQNKFIIRRPTGELFSDQPHSEKPLVRTGNLDTNTIAKTLHQAGFPLINQAPEQVRDDISGTKAVPPNRQFTVSLKPKVESSQDLSSISARNKVLTSDSETLTTQQLIDLLAIRRMRDLLNSQVNAQSVLDILRKVEPSQDTRLELIRKESVNSADDQIENNIRLLRAQGRSIQEPLSDISNDNQVGKLLGSVN</sequence>
<keyword evidence="2" id="KW-1133">Transmembrane helix</keyword>
<dbReference type="Proteomes" id="UP000326759">
    <property type="component" value="Unassembled WGS sequence"/>
</dbReference>
<dbReference type="AlphaFoldDB" id="A0A5N5TLU8"/>
<feature type="compositionally biased region" description="Polar residues" evidence="1">
    <location>
        <begin position="19"/>
        <end position="28"/>
    </location>
</feature>
<feature type="region of interest" description="Disordered" evidence="1">
    <location>
        <begin position="18"/>
        <end position="88"/>
    </location>
</feature>
<gene>
    <name evidence="3" type="ORF">Anas_03552</name>
</gene>
<reference evidence="3 4" key="1">
    <citation type="journal article" date="2019" name="PLoS Biol.">
        <title>Sex chromosomes control vertical transmission of feminizing Wolbachia symbionts in an isopod.</title>
        <authorList>
            <person name="Becking T."/>
            <person name="Chebbi M.A."/>
            <person name="Giraud I."/>
            <person name="Moumen B."/>
            <person name="Laverre T."/>
            <person name="Caubet Y."/>
            <person name="Peccoud J."/>
            <person name="Gilbert C."/>
            <person name="Cordaux R."/>
        </authorList>
    </citation>
    <scope>NUCLEOTIDE SEQUENCE [LARGE SCALE GENOMIC DNA]</scope>
    <source>
        <strain evidence="3">ANa2</strain>
        <tissue evidence="3">Whole body excluding digestive tract and cuticle</tissue>
    </source>
</reference>